<dbReference type="PROSITE" id="PS51257">
    <property type="entry name" value="PROKAR_LIPOPROTEIN"/>
    <property type="match status" value="1"/>
</dbReference>
<dbReference type="InterPro" id="IPR003782">
    <property type="entry name" value="SCO1/SenC"/>
</dbReference>
<feature type="binding site" evidence="3">
    <location>
        <position position="294"/>
    </location>
    <ligand>
        <name>Cu cation</name>
        <dbReference type="ChEBI" id="CHEBI:23378"/>
    </ligand>
</feature>
<dbReference type="KEGG" id="pbor:BSF38_04011"/>
<evidence type="ECO:0000256" key="4">
    <source>
        <dbReference type="PIRSR" id="PIRSR603782-2"/>
    </source>
</evidence>
<keyword evidence="3" id="KW-0479">Metal-binding</keyword>
<dbReference type="Pfam" id="PF02630">
    <property type="entry name" value="SCO1-SenC"/>
    <property type="match status" value="1"/>
</dbReference>
<name>A0A1U7CU56_9BACT</name>
<dbReference type="InterPro" id="IPR036249">
    <property type="entry name" value="Thioredoxin-like_sf"/>
</dbReference>
<dbReference type="AlphaFoldDB" id="A0A1U7CU56"/>
<feature type="domain" description="Thioredoxin" evidence="6">
    <location>
        <begin position="165"/>
        <end position="333"/>
    </location>
</feature>
<accession>A0A1U7CU56</accession>
<feature type="disulfide bond" description="Redox-active" evidence="4">
    <location>
        <begin position="203"/>
        <end position="209"/>
    </location>
</feature>
<dbReference type="CDD" id="cd02968">
    <property type="entry name" value="SCO"/>
    <property type="match status" value="1"/>
</dbReference>
<keyword evidence="8" id="KW-1185">Reference proteome</keyword>
<dbReference type="STRING" id="1387353.BSF38_04011"/>
<dbReference type="GO" id="GO:0046872">
    <property type="term" value="F:metal ion binding"/>
    <property type="evidence" value="ECO:0007669"/>
    <property type="project" value="UniProtKB-KW"/>
</dbReference>
<dbReference type="InterPro" id="IPR042230">
    <property type="entry name" value="CusF_sf"/>
</dbReference>
<evidence type="ECO:0000256" key="2">
    <source>
        <dbReference type="ARBA" id="ARBA00023008"/>
    </source>
</evidence>
<sequence length="335" mass="35821">MPSARAGSKIIAWAGLGVVCGLAFACACGPADEPAGVGSSPKAAFASGKGTAAPKVETKNYALKGEVRKIEKENHQLVIRHEAIPGFMGAMTMPFQLPKETDFDDFQVGDIVEGTLRVELENGETSDYQLQDLAVSKPALAAPPLPLVVDSSGKAVSVLPRSKRLEPGEAVPDFTMTGEDGKTSKLSDLRGHVVVLTFIYTRCPLPDFCPAMDRRFAELAQSLSTSPSRSEKVRLVSLSFDPENDTPEVLRKHARIRGATPPLWTFAVASHDELAKIAVPLGLVYGPGKNEIIHNLCTAVIGPDGKLVRLEVGTKNNRWTTADLLKTLFPTPSPG</sequence>
<dbReference type="EMBL" id="CP019082">
    <property type="protein sequence ID" value="APW62465.1"/>
    <property type="molecule type" value="Genomic_DNA"/>
</dbReference>
<gene>
    <name evidence="7" type="ORF">BSF38_04011</name>
</gene>
<feature type="signal peptide" evidence="5">
    <location>
        <begin position="1"/>
        <end position="25"/>
    </location>
</feature>
<dbReference type="Pfam" id="PF11604">
    <property type="entry name" value="CusF_Ec"/>
    <property type="match status" value="1"/>
</dbReference>
<evidence type="ECO:0000256" key="3">
    <source>
        <dbReference type="PIRSR" id="PIRSR603782-1"/>
    </source>
</evidence>
<dbReference type="Proteomes" id="UP000186309">
    <property type="component" value="Chromosome"/>
</dbReference>
<reference evidence="8" key="1">
    <citation type="submission" date="2016-12" db="EMBL/GenBank/DDBJ databases">
        <title>Comparative genomics of four Isosphaeraceae planctomycetes: a common pool of plasmids and glycoside hydrolase genes.</title>
        <authorList>
            <person name="Ivanova A."/>
        </authorList>
    </citation>
    <scope>NUCLEOTIDE SEQUENCE [LARGE SCALE GENOMIC DNA]</scope>
    <source>
        <strain evidence="8">PX4</strain>
    </source>
</reference>
<feature type="binding site" evidence="3">
    <location>
        <position position="203"/>
    </location>
    <ligand>
        <name>Cu cation</name>
        <dbReference type="ChEBI" id="CHEBI:23378"/>
    </ligand>
</feature>
<evidence type="ECO:0000313" key="7">
    <source>
        <dbReference type="EMBL" id="APW62465.1"/>
    </source>
</evidence>
<dbReference type="Gene3D" id="2.40.50.320">
    <property type="entry name" value="Copper binding periplasmic protein CusF"/>
    <property type="match status" value="1"/>
</dbReference>
<evidence type="ECO:0000313" key="8">
    <source>
        <dbReference type="Proteomes" id="UP000186309"/>
    </source>
</evidence>
<dbReference type="PANTHER" id="PTHR12151:SF25">
    <property type="entry name" value="LINALOOL DEHYDRATASE_ISOMERASE DOMAIN-CONTAINING PROTEIN"/>
    <property type="match status" value="1"/>
</dbReference>
<dbReference type="RefSeq" id="WP_083713975.1">
    <property type="nucleotide sequence ID" value="NZ_CP019082.1"/>
</dbReference>
<dbReference type="PROSITE" id="PS51352">
    <property type="entry name" value="THIOREDOXIN_2"/>
    <property type="match status" value="1"/>
</dbReference>
<dbReference type="InterPro" id="IPR013766">
    <property type="entry name" value="Thioredoxin_domain"/>
</dbReference>
<dbReference type="SUPFAM" id="SSF52833">
    <property type="entry name" value="Thioredoxin-like"/>
    <property type="match status" value="1"/>
</dbReference>
<dbReference type="Gene3D" id="3.40.30.10">
    <property type="entry name" value="Glutaredoxin"/>
    <property type="match status" value="1"/>
</dbReference>
<protein>
    <recommendedName>
        <fullName evidence="6">Thioredoxin domain-containing protein</fullName>
    </recommendedName>
</protein>
<feature type="chain" id="PRO_5010581895" description="Thioredoxin domain-containing protein" evidence="5">
    <location>
        <begin position="26"/>
        <end position="335"/>
    </location>
</feature>
<feature type="binding site" evidence="3">
    <location>
        <position position="209"/>
    </location>
    <ligand>
        <name>Cu cation</name>
        <dbReference type="ChEBI" id="CHEBI:23378"/>
    </ligand>
</feature>
<dbReference type="InterPro" id="IPR021647">
    <property type="entry name" value="CusF_Ec"/>
</dbReference>
<dbReference type="PANTHER" id="PTHR12151">
    <property type="entry name" value="ELECTRON TRANSPORT PROTIN SCO1/SENC FAMILY MEMBER"/>
    <property type="match status" value="1"/>
</dbReference>
<evidence type="ECO:0000259" key="6">
    <source>
        <dbReference type="PROSITE" id="PS51352"/>
    </source>
</evidence>
<evidence type="ECO:0000256" key="1">
    <source>
        <dbReference type="ARBA" id="ARBA00010996"/>
    </source>
</evidence>
<keyword evidence="2 3" id="KW-0186">Copper</keyword>
<keyword evidence="5" id="KW-0732">Signal</keyword>
<evidence type="ECO:0000256" key="5">
    <source>
        <dbReference type="SAM" id="SignalP"/>
    </source>
</evidence>
<organism evidence="7 8">
    <name type="scientific">Paludisphaera borealis</name>
    <dbReference type="NCBI Taxonomy" id="1387353"/>
    <lineage>
        <taxon>Bacteria</taxon>
        <taxon>Pseudomonadati</taxon>
        <taxon>Planctomycetota</taxon>
        <taxon>Planctomycetia</taxon>
        <taxon>Isosphaerales</taxon>
        <taxon>Isosphaeraceae</taxon>
        <taxon>Paludisphaera</taxon>
    </lineage>
</organism>
<proteinExistence type="inferred from homology"/>
<comment type="similarity">
    <text evidence="1">Belongs to the SCO1/2 family.</text>
</comment>
<keyword evidence="4" id="KW-1015">Disulfide bond</keyword>
<dbReference type="OrthoDB" id="9811998at2"/>